<feature type="domain" description="G-protein coupled receptors family 1 profile" evidence="11">
    <location>
        <begin position="46"/>
        <end position="313"/>
    </location>
</feature>
<keyword evidence="14" id="KW-1185">Reference proteome</keyword>
<dbReference type="PROSITE" id="PS00237">
    <property type="entry name" value="G_PROTEIN_RECEP_F1_1"/>
    <property type="match status" value="1"/>
</dbReference>
<comment type="caution">
    <text evidence="12">The sequence shown here is derived from an EMBL/GenBank/DDBJ whole genome shotgun (WGS) entry which is preliminary data.</text>
</comment>
<dbReference type="InterPro" id="IPR000611">
    <property type="entry name" value="NPY_rcpt"/>
</dbReference>
<keyword evidence="3 9" id="KW-0812">Transmembrane</keyword>
<dbReference type="PRINTS" id="PR00237">
    <property type="entry name" value="GPCRRHODOPSN"/>
</dbReference>
<evidence type="ECO:0000256" key="9">
    <source>
        <dbReference type="RuleBase" id="RU000688"/>
    </source>
</evidence>
<dbReference type="Gene3D" id="1.20.1070.10">
    <property type="entry name" value="Rhodopsin 7-helix transmembrane proteins"/>
    <property type="match status" value="1"/>
</dbReference>
<feature type="transmembrane region" description="Helical" evidence="10">
    <location>
        <begin position="296"/>
        <end position="316"/>
    </location>
</feature>
<keyword evidence="7 9" id="KW-0675">Receptor</keyword>
<sequence>MVDENSTAEQFDWGNQSSNYIPYERRPETYIVPVLFTLIFVIGSIGNGVLVFIFLRHKSMRNIPNTFIICLAIGDLFVIIGTVPFIGVIYAIESWPFGIFVCKASEFFRDMSTTVSVFTLTLLSIDRYFAIAMPLQKTRGKQSMRITTISAASIWLVAIIFALPAAYNSHLIEYSTGVSKVIKICFPFPSEYGNWYPKTVVMSKFLILYTIPLTIIAISYCLMAMSLLQSRRFPTENSPRLTRQFKSRTKVAKMVLALVLIFALCYFPNHVFMLWFYFTYPRSLSNYNDFWHLLKIIGYVLTFLNSCLNPIALYYISGRFRAYFRRYIFCRLKSVHQFQRSAQIQMTNSEDSYKSTSNHFSASSKFNSTQV</sequence>
<comment type="subcellular location">
    <subcellularLocation>
        <location evidence="1">Membrane</location>
        <topology evidence="1">Multi-pass membrane protein</topology>
    </subcellularLocation>
</comment>
<evidence type="ECO:0000256" key="7">
    <source>
        <dbReference type="ARBA" id="ARBA00023170"/>
    </source>
</evidence>
<evidence type="ECO:0000313" key="12">
    <source>
        <dbReference type="EMBL" id="RWS05422.1"/>
    </source>
</evidence>
<feature type="transmembrane region" description="Helical" evidence="10">
    <location>
        <begin position="107"/>
        <end position="125"/>
    </location>
</feature>
<comment type="similarity">
    <text evidence="2 9">Belongs to the G-protein coupled receptor 1 family.</text>
</comment>
<dbReference type="OrthoDB" id="10049706at2759"/>
<feature type="transmembrane region" description="Helical" evidence="10">
    <location>
        <begin position="146"/>
        <end position="167"/>
    </location>
</feature>
<dbReference type="PANTHER" id="PTHR45695">
    <property type="entry name" value="LEUCOKININ RECEPTOR-RELATED"/>
    <property type="match status" value="1"/>
</dbReference>
<dbReference type="STRING" id="1965070.A0A443QQU3"/>
<evidence type="ECO:0000256" key="8">
    <source>
        <dbReference type="ARBA" id="ARBA00023224"/>
    </source>
</evidence>
<evidence type="ECO:0000256" key="4">
    <source>
        <dbReference type="ARBA" id="ARBA00022989"/>
    </source>
</evidence>
<dbReference type="PRINTS" id="PR01012">
    <property type="entry name" value="NRPEPTIDEYR"/>
</dbReference>
<gene>
    <name evidence="12" type="ORF">B4U79_04456</name>
    <name evidence="13" type="ORF">B4U79_13411</name>
</gene>
<dbReference type="PROSITE" id="PS50262">
    <property type="entry name" value="G_PROTEIN_RECEP_F1_2"/>
    <property type="match status" value="1"/>
</dbReference>
<evidence type="ECO:0000313" key="13">
    <source>
        <dbReference type="EMBL" id="RWS07145.1"/>
    </source>
</evidence>
<evidence type="ECO:0000256" key="1">
    <source>
        <dbReference type="ARBA" id="ARBA00004141"/>
    </source>
</evidence>
<dbReference type="EMBL" id="NCKU01004796">
    <property type="protein sequence ID" value="RWS05422.1"/>
    <property type="molecule type" value="Genomic_DNA"/>
</dbReference>
<feature type="transmembrane region" description="Helical" evidence="10">
    <location>
        <begin position="206"/>
        <end position="230"/>
    </location>
</feature>
<dbReference type="Proteomes" id="UP000285301">
    <property type="component" value="Unassembled WGS sequence"/>
</dbReference>
<name>A0A443QQU3_9ACAR</name>
<protein>
    <submittedName>
        <fullName evidence="12">[Phe13]-bombesin receptor-like protein</fullName>
    </submittedName>
</protein>
<feature type="transmembrane region" description="Helical" evidence="10">
    <location>
        <begin position="251"/>
        <end position="276"/>
    </location>
</feature>
<accession>A0A443QQU3</accession>
<dbReference type="Pfam" id="PF00001">
    <property type="entry name" value="7tm_1"/>
    <property type="match status" value="1"/>
</dbReference>
<dbReference type="GO" id="GO:0004983">
    <property type="term" value="F:neuropeptide Y receptor activity"/>
    <property type="evidence" value="ECO:0007669"/>
    <property type="project" value="InterPro"/>
</dbReference>
<dbReference type="InterPro" id="IPR017452">
    <property type="entry name" value="GPCR_Rhodpsn_7TM"/>
</dbReference>
<keyword evidence="5 9" id="KW-0297">G-protein coupled receptor</keyword>
<dbReference type="InterPro" id="IPR000276">
    <property type="entry name" value="GPCR_Rhodpsn"/>
</dbReference>
<keyword evidence="6 10" id="KW-0472">Membrane</keyword>
<dbReference type="AlphaFoldDB" id="A0A443QQU3"/>
<reference evidence="12" key="2">
    <citation type="submission" date="2018-11" db="EMBL/GenBank/DDBJ databases">
        <title>Trombidioid mite genomics.</title>
        <authorList>
            <person name="Dong X."/>
        </authorList>
    </citation>
    <scope>NUCLEOTIDE SEQUENCE</scope>
    <source>
        <strain evidence="12">UoL-WK</strain>
    </source>
</reference>
<keyword evidence="8 9" id="KW-0807">Transducer</keyword>
<dbReference type="PANTHER" id="PTHR45695:SF26">
    <property type="entry name" value="NEUROPEPTIDE CCHAMIDE-1 RECEPTOR"/>
    <property type="match status" value="1"/>
</dbReference>
<reference evidence="12 14" key="1">
    <citation type="journal article" date="2018" name="Gigascience">
        <title>Genomes of trombidid mites reveal novel predicted allergens and laterally-transferred genes associated with secondary metabolism.</title>
        <authorList>
            <person name="Dong X."/>
            <person name="Chaisiri K."/>
            <person name="Xia D."/>
            <person name="Armstrong S.D."/>
            <person name="Fang Y."/>
            <person name="Donnelly M.J."/>
            <person name="Kadowaki T."/>
            <person name="McGarry J.W."/>
            <person name="Darby A.C."/>
            <person name="Makepeace B.L."/>
        </authorList>
    </citation>
    <scope>NUCLEOTIDE SEQUENCE [LARGE SCALE GENOMIC DNA]</scope>
    <source>
        <strain evidence="12">UoL-WK</strain>
    </source>
</reference>
<evidence type="ECO:0000256" key="5">
    <source>
        <dbReference type="ARBA" id="ARBA00023040"/>
    </source>
</evidence>
<organism evidence="12 14">
    <name type="scientific">Dinothrombium tinctorium</name>
    <dbReference type="NCBI Taxonomy" id="1965070"/>
    <lineage>
        <taxon>Eukaryota</taxon>
        <taxon>Metazoa</taxon>
        <taxon>Ecdysozoa</taxon>
        <taxon>Arthropoda</taxon>
        <taxon>Chelicerata</taxon>
        <taxon>Arachnida</taxon>
        <taxon>Acari</taxon>
        <taxon>Acariformes</taxon>
        <taxon>Trombidiformes</taxon>
        <taxon>Prostigmata</taxon>
        <taxon>Anystina</taxon>
        <taxon>Parasitengona</taxon>
        <taxon>Trombidioidea</taxon>
        <taxon>Trombidiidae</taxon>
        <taxon>Dinothrombium</taxon>
    </lineage>
</organism>
<feature type="transmembrane region" description="Helical" evidence="10">
    <location>
        <begin position="30"/>
        <end position="55"/>
    </location>
</feature>
<dbReference type="SUPFAM" id="SSF81321">
    <property type="entry name" value="Family A G protein-coupled receptor-like"/>
    <property type="match status" value="1"/>
</dbReference>
<evidence type="ECO:0000256" key="3">
    <source>
        <dbReference type="ARBA" id="ARBA00022692"/>
    </source>
</evidence>
<dbReference type="GO" id="GO:0005886">
    <property type="term" value="C:plasma membrane"/>
    <property type="evidence" value="ECO:0007669"/>
    <property type="project" value="TreeGrafter"/>
</dbReference>
<evidence type="ECO:0000256" key="6">
    <source>
        <dbReference type="ARBA" id="ARBA00023136"/>
    </source>
</evidence>
<feature type="transmembrane region" description="Helical" evidence="10">
    <location>
        <begin position="67"/>
        <end position="92"/>
    </location>
</feature>
<evidence type="ECO:0000256" key="10">
    <source>
        <dbReference type="SAM" id="Phobius"/>
    </source>
</evidence>
<evidence type="ECO:0000259" key="11">
    <source>
        <dbReference type="PROSITE" id="PS50262"/>
    </source>
</evidence>
<keyword evidence="4 10" id="KW-1133">Transmembrane helix</keyword>
<dbReference type="SMART" id="SM01381">
    <property type="entry name" value="7TM_GPCR_Srsx"/>
    <property type="match status" value="1"/>
</dbReference>
<proteinExistence type="inferred from homology"/>
<evidence type="ECO:0000256" key="2">
    <source>
        <dbReference type="ARBA" id="ARBA00010663"/>
    </source>
</evidence>
<evidence type="ECO:0000313" key="14">
    <source>
        <dbReference type="Proteomes" id="UP000285301"/>
    </source>
</evidence>
<dbReference type="EMBL" id="NCKU01003637">
    <property type="protein sequence ID" value="RWS07145.1"/>
    <property type="molecule type" value="Genomic_DNA"/>
</dbReference>